<feature type="transmembrane region" description="Helical" evidence="1">
    <location>
        <begin position="20"/>
        <end position="40"/>
    </location>
</feature>
<gene>
    <name evidence="2" type="ordered locus">LILAB_24680</name>
</gene>
<reference evidence="2 3" key="1">
    <citation type="journal article" date="2011" name="J. Bacteriol.">
        <title>Genome sequence of the halotolerant marine bacterium Myxococcus fulvus HW-1.</title>
        <authorList>
            <person name="Li Z.F."/>
            <person name="Li X."/>
            <person name="Liu H."/>
            <person name="Liu X."/>
            <person name="Han K."/>
            <person name="Wu Z.H."/>
            <person name="Hu W."/>
            <person name="Li F.F."/>
            <person name="Li Y.Z."/>
        </authorList>
    </citation>
    <scope>NUCLEOTIDE SEQUENCE [LARGE SCALE GENOMIC DNA]</scope>
    <source>
        <strain evidence="3">ATCC BAA-855 / HW-1</strain>
    </source>
</reference>
<dbReference type="EMBL" id="CP002830">
    <property type="protein sequence ID" value="AEI66831.1"/>
    <property type="molecule type" value="Genomic_DNA"/>
</dbReference>
<dbReference type="KEGG" id="mfu:LILAB_24680"/>
<dbReference type="HOGENOM" id="CLU_2955745_0_0_7"/>
<dbReference type="AlphaFoldDB" id="F8CRT3"/>
<organism evidence="2 3">
    <name type="scientific">Myxococcus fulvus (strain ATCC BAA-855 / HW-1)</name>
    <dbReference type="NCBI Taxonomy" id="483219"/>
    <lineage>
        <taxon>Bacteria</taxon>
        <taxon>Pseudomonadati</taxon>
        <taxon>Myxococcota</taxon>
        <taxon>Myxococcia</taxon>
        <taxon>Myxococcales</taxon>
        <taxon>Cystobacterineae</taxon>
        <taxon>Myxococcaceae</taxon>
        <taxon>Myxococcus</taxon>
    </lineage>
</organism>
<keyword evidence="1" id="KW-1133">Transmembrane helix</keyword>
<evidence type="ECO:0000313" key="3">
    <source>
        <dbReference type="Proteomes" id="UP000000488"/>
    </source>
</evidence>
<protein>
    <submittedName>
        <fullName evidence="2">Uncharacterized protein</fullName>
    </submittedName>
</protein>
<accession>F8CRT3</accession>
<dbReference type="Proteomes" id="UP000000488">
    <property type="component" value="Chromosome"/>
</dbReference>
<keyword evidence="1" id="KW-0812">Transmembrane</keyword>
<sequence>MLVLLPLLRQSAPPGTVRMPVPMPVAMMMMVAVAVVMRVAMPGFTAGVRGGSHGREGCG</sequence>
<proteinExistence type="predicted"/>
<evidence type="ECO:0000256" key="1">
    <source>
        <dbReference type="SAM" id="Phobius"/>
    </source>
</evidence>
<name>F8CRT3_MYXFH</name>
<evidence type="ECO:0000313" key="2">
    <source>
        <dbReference type="EMBL" id="AEI66831.1"/>
    </source>
</evidence>
<keyword evidence="1" id="KW-0472">Membrane</keyword>
<dbReference type="STRING" id="483219.LILAB_24680"/>